<evidence type="ECO:0008006" key="3">
    <source>
        <dbReference type="Google" id="ProtNLM"/>
    </source>
</evidence>
<gene>
    <name evidence="1" type="ORF">VNI00_004475</name>
</gene>
<reference evidence="1 2" key="1">
    <citation type="submission" date="2024-01" db="EMBL/GenBank/DDBJ databases">
        <title>A draft genome for a cacao thread blight-causing isolate of Paramarasmius palmivorus.</title>
        <authorList>
            <person name="Baruah I.K."/>
            <person name="Bukari Y."/>
            <person name="Amoako-Attah I."/>
            <person name="Meinhardt L.W."/>
            <person name="Bailey B.A."/>
            <person name="Cohen S.P."/>
        </authorList>
    </citation>
    <scope>NUCLEOTIDE SEQUENCE [LARGE SCALE GENOMIC DNA]</scope>
    <source>
        <strain evidence="1 2">GH-12</strain>
    </source>
</reference>
<dbReference type="AlphaFoldDB" id="A0AAW0DKQ6"/>
<comment type="caution">
    <text evidence="1">The sequence shown here is derived from an EMBL/GenBank/DDBJ whole genome shotgun (WGS) entry which is preliminary data.</text>
</comment>
<sequence>MSQSTFLTDRVRILIFFKKNHSLSDDEFKRYWLEEHSLAFKKFIEGKTGLIKCTSTNKSCRGSNRWVTSTCWKTMTIWTSAEYFSDVVPVEEKFYDRKSAIIVRLNIVPMMDRSNEFPTPARTETSPLLREDRVRMVCALQRKQGMTMDEMTKYWSGGHISATSGTRLVKEIITGEQNHLVFPNPIVSLDKSVNMPLPTWDGFTLVDTPSLDTFLYPEDAKTMTEDRAKFLDELLNF</sequence>
<accession>A0AAW0DKQ6</accession>
<dbReference type="Proteomes" id="UP001383192">
    <property type="component" value="Unassembled WGS sequence"/>
</dbReference>
<organism evidence="1 2">
    <name type="scientific">Paramarasmius palmivorus</name>
    <dbReference type="NCBI Taxonomy" id="297713"/>
    <lineage>
        <taxon>Eukaryota</taxon>
        <taxon>Fungi</taxon>
        <taxon>Dikarya</taxon>
        <taxon>Basidiomycota</taxon>
        <taxon>Agaricomycotina</taxon>
        <taxon>Agaricomycetes</taxon>
        <taxon>Agaricomycetidae</taxon>
        <taxon>Agaricales</taxon>
        <taxon>Marasmiineae</taxon>
        <taxon>Marasmiaceae</taxon>
        <taxon>Paramarasmius</taxon>
    </lineage>
</organism>
<keyword evidence="2" id="KW-1185">Reference proteome</keyword>
<evidence type="ECO:0000313" key="1">
    <source>
        <dbReference type="EMBL" id="KAK7051501.1"/>
    </source>
</evidence>
<dbReference type="EMBL" id="JAYKXP010000012">
    <property type="protein sequence ID" value="KAK7051501.1"/>
    <property type="molecule type" value="Genomic_DNA"/>
</dbReference>
<protein>
    <recommendedName>
        <fullName evidence="3">EthD domain-containing protein</fullName>
    </recommendedName>
</protein>
<name>A0AAW0DKQ6_9AGAR</name>
<proteinExistence type="predicted"/>
<dbReference type="Gene3D" id="3.30.70.100">
    <property type="match status" value="1"/>
</dbReference>
<evidence type="ECO:0000313" key="2">
    <source>
        <dbReference type="Proteomes" id="UP001383192"/>
    </source>
</evidence>